<evidence type="ECO:0000256" key="3">
    <source>
        <dbReference type="ARBA" id="ARBA00022475"/>
    </source>
</evidence>
<dbReference type="PANTHER" id="PTHR43386:SF1">
    <property type="entry name" value="D,D-DIPEPTIDE TRANSPORT SYSTEM PERMEASE PROTEIN DDPC-RELATED"/>
    <property type="match status" value="1"/>
</dbReference>
<keyword evidence="10" id="KW-1185">Reference proteome</keyword>
<gene>
    <name evidence="9" type="ORF">DSCW_22230</name>
</gene>
<dbReference type="SUPFAM" id="SSF161098">
    <property type="entry name" value="MetI-like"/>
    <property type="match status" value="1"/>
</dbReference>
<evidence type="ECO:0000256" key="1">
    <source>
        <dbReference type="ARBA" id="ARBA00004651"/>
    </source>
</evidence>
<evidence type="ECO:0000256" key="2">
    <source>
        <dbReference type="ARBA" id="ARBA00022448"/>
    </source>
</evidence>
<sequence length="295" mass="31861">MQDKTTGKRLGFTFWISIAWIVLVVLSALTVSWWTIPAPDKMDWDHLSARPGTTVRETILQNSSAAKKTPYTYWLGTDTMGRDQVSRIVYGARISLSVGLLAPMIGLLIGGLLGCLAGYFRGPLESTIVAVMDIVLAFPGLVLLLAVTFYLGASLQNLIFSLGFLTIPAFCRVARAKTLALSNLEFVQAARLTGAGDMAILLREIIPNVIVPVAIYGLLVAAFMIMAEGALSFLGLGIPAPTSSWGGMIAEGKEVLDESPHVSMIPAAMMFLTVVSFNLLGDSLRSYFERGKRQI</sequence>
<dbReference type="RefSeq" id="WP_155303788.1">
    <property type="nucleotide sequence ID" value="NZ_AP021875.1"/>
</dbReference>
<protein>
    <submittedName>
        <fullName evidence="9">Glutathione ABC transporter permease GsiD</fullName>
    </submittedName>
</protein>
<dbReference type="InterPro" id="IPR000515">
    <property type="entry name" value="MetI-like"/>
</dbReference>
<accession>A0A5K7YZH9</accession>
<reference evidence="9 10" key="1">
    <citation type="submission" date="2019-11" db="EMBL/GenBank/DDBJ databases">
        <title>Comparative genomics of hydrocarbon-degrading Desulfosarcina strains.</title>
        <authorList>
            <person name="Watanabe M."/>
            <person name="Kojima H."/>
            <person name="Fukui M."/>
        </authorList>
    </citation>
    <scope>NUCLEOTIDE SEQUENCE [LARGE SCALE GENOMIC DNA]</scope>
    <source>
        <strain evidence="9 10">PP31</strain>
    </source>
</reference>
<dbReference type="EMBL" id="AP021875">
    <property type="protein sequence ID" value="BBO74806.1"/>
    <property type="molecule type" value="Genomic_DNA"/>
</dbReference>
<dbReference type="InterPro" id="IPR035906">
    <property type="entry name" value="MetI-like_sf"/>
</dbReference>
<dbReference type="PANTHER" id="PTHR43386">
    <property type="entry name" value="OLIGOPEPTIDE TRANSPORT SYSTEM PERMEASE PROTEIN APPC"/>
    <property type="match status" value="1"/>
</dbReference>
<dbReference type="CDD" id="cd06261">
    <property type="entry name" value="TM_PBP2"/>
    <property type="match status" value="1"/>
</dbReference>
<evidence type="ECO:0000256" key="7">
    <source>
        <dbReference type="RuleBase" id="RU363032"/>
    </source>
</evidence>
<organism evidence="9 10">
    <name type="scientific">Desulfosarcina widdelii</name>
    <dbReference type="NCBI Taxonomy" id="947919"/>
    <lineage>
        <taxon>Bacteria</taxon>
        <taxon>Pseudomonadati</taxon>
        <taxon>Thermodesulfobacteriota</taxon>
        <taxon>Desulfobacteria</taxon>
        <taxon>Desulfobacterales</taxon>
        <taxon>Desulfosarcinaceae</taxon>
        <taxon>Desulfosarcina</taxon>
    </lineage>
</organism>
<feature type="domain" description="ABC transmembrane type-1" evidence="8">
    <location>
        <begin position="92"/>
        <end position="281"/>
    </location>
</feature>
<dbReference type="GO" id="GO:0055085">
    <property type="term" value="P:transmembrane transport"/>
    <property type="evidence" value="ECO:0007669"/>
    <property type="project" value="InterPro"/>
</dbReference>
<evidence type="ECO:0000256" key="4">
    <source>
        <dbReference type="ARBA" id="ARBA00022692"/>
    </source>
</evidence>
<feature type="transmembrane region" description="Helical" evidence="7">
    <location>
        <begin position="157"/>
        <end position="174"/>
    </location>
</feature>
<evidence type="ECO:0000256" key="6">
    <source>
        <dbReference type="ARBA" id="ARBA00023136"/>
    </source>
</evidence>
<dbReference type="OrthoDB" id="9783218at2"/>
<name>A0A5K7YZH9_9BACT</name>
<feature type="transmembrane region" description="Helical" evidence="7">
    <location>
        <begin position="213"/>
        <end position="240"/>
    </location>
</feature>
<dbReference type="InterPro" id="IPR050366">
    <property type="entry name" value="BP-dependent_transpt_permease"/>
</dbReference>
<keyword evidence="6 7" id="KW-0472">Membrane</keyword>
<dbReference type="KEGG" id="dwd:DSCW_22230"/>
<evidence type="ECO:0000259" key="8">
    <source>
        <dbReference type="PROSITE" id="PS50928"/>
    </source>
</evidence>
<feature type="transmembrane region" description="Helical" evidence="7">
    <location>
        <begin position="12"/>
        <end position="36"/>
    </location>
</feature>
<evidence type="ECO:0000313" key="10">
    <source>
        <dbReference type="Proteomes" id="UP000427769"/>
    </source>
</evidence>
<dbReference type="PROSITE" id="PS50928">
    <property type="entry name" value="ABC_TM1"/>
    <property type="match status" value="1"/>
</dbReference>
<keyword evidence="3" id="KW-1003">Cell membrane</keyword>
<feature type="transmembrane region" description="Helical" evidence="7">
    <location>
        <begin position="100"/>
        <end position="120"/>
    </location>
</feature>
<dbReference type="Pfam" id="PF00528">
    <property type="entry name" value="BPD_transp_1"/>
    <property type="match status" value="1"/>
</dbReference>
<comment type="subcellular location">
    <subcellularLocation>
        <location evidence="1 7">Cell membrane</location>
        <topology evidence="1 7">Multi-pass membrane protein</topology>
    </subcellularLocation>
</comment>
<feature type="transmembrane region" description="Helical" evidence="7">
    <location>
        <begin position="260"/>
        <end position="280"/>
    </location>
</feature>
<keyword evidence="4 7" id="KW-0812">Transmembrane</keyword>
<comment type="similarity">
    <text evidence="7">Belongs to the binding-protein-dependent transport system permease family.</text>
</comment>
<dbReference type="AlphaFoldDB" id="A0A5K7YZH9"/>
<feature type="transmembrane region" description="Helical" evidence="7">
    <location>
        <begin position="127"/>
        <end position="151"/>
    </location>
</feature>
<dbReference type="Gene3D" id="1.10.3720.10">
    <property type="entry name" value="MetI-like"/>
    <property type="match status" value="1"/>
</dbReference>
<keyword evidence="2 7" id="KW-0813">Transport</keyword>
<keyword evidence="5 7" id="KW-1133">Transmembrane helix</keyword>
<evidence type="ECO:0000256" key="5">
    <source>
        <dbReference type="ARBA" id="ARBA00022989"/>
    </source>
</evidence>
<dbReference type="Proteomes" id="UP000427769">
    <property type="component" value="Chromosome"/>
</dbReference>
<evidence type="ECO:0000313" key="9">
    <source>
        <dbReference type="EMBL" id="BBO74806.1"/>
    </source>
</evidence>
<dbReference type="GO" id="GO:0005886">
    <property type="term" value="C:plasma membrane"/>
    <property type="evidence" value="ECO:0007669"/>
    <property type="project" value="UniProtKB-SubCell"/>
</dbReference>
<proteinExistence type="inferred from homology"/>